<dbReference type="EMBL" id="JARK01000165">
    <property type="protein sequence ID" value="EYC41545.1"/>
    <property type="molecule type" value="Genomic_DNA"/>
</dbReference>
<organism evidence="1 2">
    <name type="scientific">Ancylostoma ceylanicum</name>
    <dbReference type="NCBI Taxonomy" id="53326"/>
    <lineage>
        <taxon>Eukaryota</taxon>
        <taxon>Metazoa</taxon>
        <taxon>Ecdysozoa</taxon>
        <taxon>Nematoda</taxon>
        <taxon>Chromadorea</taxon>
        <taxon>Rhabditida</taxon>
        <taxon>Rhabditina</taxon>
        <taxon>Rhabditomorpha</taxon>
        <taxon>Strongyloidea</taxon>
        <taxon>Ancylostomatidae</taxon>
        <taxon>Ancylostomatinae</taxon>
        <taxon>Ancylostoma</taxon>
    </lineage>
</organism>
<keyword evidence="2" id="KW-1185">Reference proteome</keyword>
<comment type="caution">
    <text evidence="1">The sequence shown here is derived from an EMBL/GenBank/DDBJ whole genome shotgun (WGS) entry which is preliminary data.</text>
</comment>
<evidence type="ECO:0000313" key="1">
    <source>
        <dbReference type="EMBL" id="EYC41545.1"/>
    </source>
</evidence>
<reference evidence="2" key="1">
    <citation type="journal article" date="2015" name="Nat. Genet.">
        <title>The genome and transcriptome of the zoonotic hookworm Ancylostoma ceylanicum identify infection-specific gene families.</title>
        <authorList>
            <person name="Schwarz E.M."/>
            <person name="Hu Y."/>
            <person name="Antoshechkin I."/>
            <person name="Miller M.M."/>
            <person name="Sternberg P.W."/>
            <person name="Aroian R.V."/>
        </authorList>
    </citation>
    <scope>NUCLEOTIDE SEQUENCE</scope>
    <source>
        <strain evidence="2">HY135</strain>
    </source>
</reference>
<gene>
    <name evidence="1" type="primary">Acey_s0565.g5</name>
    <name evidence="1" type="ORF">Y032_0565g5</name>
</gene>
<sequence>MDVLCRMEVRNLSLDNMRLRYSRYHSCHNPQGVPKDHTGMPRSFINFSWVSPSPSNIWRIVGYVLLPGLEFMVIFRFSADEVVIVGSTTTLAVYNPDVYCHWTPSIIVPLSSFHSSIFEVLRRPLSSQLCYLRFLVFL</sequence>
<dbReference type="AlphaFoldDB" id="A0A016WPJ4"/>
<name>A0A016WPJ4_9BILA</name>
<evidence type="ECO:0000313" key="2">
    <source>
        <dbReference type="Proteomes" id="UP000024635"/>
    </source>
</evidence>
<protein>
    <submittedName>
        <fullName evidence="1">Uncharacterized protein</fullName>
    </submittedName>
</protein>
<proteinExistence type="predicted"/>
<dbReference type="Proteomes" id="UP000024635">
    <property type="component" value="Unassembled WGS sequence"/>
</dbReference>
<accession>A0A016WPJ4</accession>